<evidence type="ECO:0000313" key="4">
    <source>
        <dbReference type="Proteomes" id="UP000719267"/>
    </source>
</evidence>
<feature type="transmembrane region" description="Helical" evidence="1">
    <location>
        <begin position="213"/>
        <end position="235"/>
    </location>
</feature>
<dbReference type="EMBL" id="JAHWDF010000033">
    <property type="protein sequence ID" value="MBW2963069.1"/>
    <property type="molecule type" value="Genomic_DNA"/>
</dbReference>
<gene>
    <name evidence="3" type="ORF">KW502_14890</name>
</gene>
<dbReference type="PROSITE" id="PS51257">
    <property type="entry name" value="PROKAR_LIPOPROTEIN"/>
    <property type="match status" value="1"/>
</dbReference>
<evidence type="ECO:0008006" key="5">
    <source>
        <dbReference type="Google" id="ProtNLM"/>
    </source>
</evidence>
<accession>A0ABS6W5I5</accession>
<protein>
    <recommendedName>
        <fullName evidence="5">DUF4239 domain-containing protein</fullName>
    </recommendedName>
</protein>
<dbReference type="Proteomes" id="UP000719267">
    <property type="component" value="Unassembled WGS sequence"/>
</dbReference>
<feature type="chain" id="PRO_5045128930" description="DUF4239 domain-containing protein" evidence="2">
    <location>
        <begin position="27"/>
        <end position="280"/>
    </location>
</feature>
<keyword evidence="1" id="KW-0812">Transmembrane</keyword>
<dbReference type="InterPro" id="IPR023888">
    <property type="entry name" value="SdpC-like"/>
</dbReference>
<proteinExistence type="predicted"/>
<keyword evidence="1" id="KW-0472">Membrane</keyword>
<evidence type="ECO:0000256" key="2">
    <source>
        <dbReference type="SAM" id="SignalP"/>
    </source>
</evidence>
<evidence type="ECO:0000313" key="3">
    <source>
        <dbReference type="EMBL" id="MBW2963069.1"/>
    </source>
</evidence>
<dbReference type="RefSeq" id="WP_219041350.1">
    <property type="nucleotide sequence ID" value="NZ_JAHWDF010000033.1"/>
</dbReference>
<sequence length="280" mass="31935">MKKFVNPYLSMTMAILILFVSCTQYDEDVTQKAISEEANDLMKRGANYTGEDIFRGIFFLEGKFVNQIPSLYNAKVERDIIIENPMFVSSYPELSEQYLNQEAGLENDSLVLKIRELNPNIFAELKSSILSKDPYKVKDKLEDCALLLKSALLTNEKVEKNIKVIKDGKNRGGIDPKNYDFTVKEDVERYNSDMTSFLENDPEYSSEMQNETAALAIVFLVTFFVLVAFIAYLLAAIGGDAVVFIGNFLWIYNVNWVENWSIGDIWDGMTNVISDVIDFF</sequence>
<name>A0ABS6W5I5_9FLAO</name>
<keyword evidence="2" id="KW-0732">Signal</keyword>
<comment type="caution">
    <text evidence="3">The sequence shown here is derived from an EMBL/GenBank/DDBJ whole genome shotgun (WGS) entry which is preliminary data.</text>
</comment>
<organism evidence="3 4">
    <name type="scientific">Mesonia aestuariivivens</name>
    <dbReference type="NCBI Taxonomy" id="2796128"/>
    <lineage>
        <taxon>Bacteria</taxon>
        <taxon>Pseudomonadati</taxon>
        <taxon>Bacteroidota</taxon>
        <taxon>Flavobacteriia</taxon>
        <taxon>Flavobacteriales</taxon>
        <taxon>Flavobacteriaceae</taxon>
        <taxon>Mesonia</taxon>
    </lineage>
</organism>
<reference evidence="3 4" key="1">
    <citation type="submission" date="2021-07" db="EMBL/GenBank/DDBJ databases">
        <title>Mesonia aestuariivivens sp. nov., isolated from a tidal flat.</title>
        <authorList>
            <person name="Kim Y.-O."/>
            <person name="Yoon J.-H."/>
        </authorList>
    </citation>
    <scope>NUCLEOTIDE SEQUENCE [LARGE SCALE GENOMIC DNA]</scope>
    <source>
        <strain evidence="3 4">JHPTF-M18</strain>
    </source>
</reference>
<evidence type="ECO:0000256" key="1">
    <source>
        <dbReference type="SAM" id="Phobius"/>
    </source>
</evidence>
<keyword evidence="4" id="KW-1185">Reference proteome</keyword>
<dbReference type="Pfam" id="PF26137">
    <property type="entry name" value="Toxin_SdpC"/>
    <property type="match status" value="1"/>
</dbReference>
<feature type="signal peptide" evidence="2">
    <location>
        <begin position="1"/>
        <end position="26"/>
    </location>
</feature>
<keyword evidence="1" id="KW-1133">Transmembrane helix</keyword>